<name>A0A224YE48_9ACAR</name>
<evidence type="ECO:0000313" key="2">
    <source>
        <dbReference type="EMBL" id="MAA13999.1"/>
    </source>
</evidence>
<dbReference type="AlphaFoldDB" id="A0A224YE48"/>
<evidence type="ECO:0000256" key="1">
    <source>
        <dbReference type="SAM" id="MobiDB-lite"/>
    </source>
</evidence>
<dbReference type="EMBL" id="GFPF01002853">
    <property type="protein sequence ID" value="MAA13999.1"/>
    <property type="molecule type" value="Transcribed_RNA"/>
</dbReference>
<feature type="region of interest" description="Disordered" evidence="1">
    <location>
        <begin position="1"/>
        <end position="57"/>
    </location>
</feature>
<reference evidence="2" key="1">
    <citation type="journal article" date="2017" name="Parasit. Vectors">
        <title>Sialotranscriptomics of Rhipicephalus zambeziensis reveals intricate expression profiles of secretory proteins and suggests tight temporal transcriptional regulation during blood-feeding.</title>
        <authorList>
            <person name="de Castro M.H."/>
            <person name="de Klerk D."/>
            <person name="Pienaar R."/>
            <person name="Rees D.J.G."/>
            <person name="Mans B.J."/>
        </authorList>
    </citation>
    <scope>NUCLEOTIDE SEQUENCE</scope>
    <source>
        <tissue evidence="2">Salivary glands</tissue>
    </source>
</reference>
<protein>
    <submittedName>
        <fullName evidence="2">Uncharacterized protein</fullName>
    </submittedName>
</protein>
<organism evidence="2">
    <name type="scientific">Rhipicephalus zambeziensis</name>
    <dbReference type="NCBI Taxonomy" id="60191"/>
    <lineage>
        <taxon>Eukaryota</taxon>
        <taxon>Metazoa</taxon>
        <taxon>Ecdysozoa</taxon>
        <taxon>Arthropoda</taxon>
        <taxon>Chelicerata</taxon>
        <taxon>Arachnida</taxon>
        <taxon>Acari</taxon>
        <taxon>Parasitiformes</taxon>
        <taxon>Ixodida</taxon>
        <taxon>Ixodoidea</taxon>
        <taxon>Ixodidae</taxon>
        <taxon>Rhipicephalinae</taxon>
        <taxon>Rhipicephalus</taxon>
        <taxon>Rhipicephalus</taxon>
    </lineage>
</organism>
<sequence length="84" mass="9747">MDSTASIMTASSQTVSTSKRAKRMRRQTKPPKMAPTRRLTRTRGVPSSSHQEHDAQRWHNGTFAEFLQTKQCNLCYNFDDFKRL</sequence>
<feature type="compositionally biased region" description="Polar residues" evidence="1">
    <location>
        <begin position="1"/>
        <end position="18"/>
    </location>
</feature>
<accession>A0A224YE48</accession>
<proteinExistence type="predicted"/>
<feature type="compositionally biased region" description="Basic residues" evidence="1">
    <location>
        <begin position="19"/>
        <end position="29"/>
    </location>
</feature>